<dbReference type="SUPFAM" id="SSF52096">
    <property type="entry name" value="ClpP/crotonase"/>
    <property type="match status" value="1"/>
</dbReference>
<evidence type="ECO:0000313" key="5">
    <source>
        <dbReference type="EMBL" id="QGG94034.1"/>
    </source>
</evidence>
<dbReference type="KEGG" id="atq:GH723_02330"/>
<dbReference type="EMBL" id="CP045851">
    <property type="protein sequence ID" value="QGG94034.1"/>
    <property type="molecule type" value="Genomic_DNA"/>
</dbReference>
<reference evidence="5 6" key="1">
    <citation type="submission" date="2019-11" db="EMBL/GenBank/DDBJ databases">
        <authorList>
            <person name="He Y."/>
        </authorList>
    </citation>
    <scope>NUCLEOTIDE SEQUENCE [LARGE SCALE GENOMIC DNA]</scope>
    <source>
        <strain evidence="5 6">SCSIO 58843</strain>
    </source>
</reference>
<dbReference type="InterPro" id="IPR001753">
    <property type="entry name" value="Enoyl-CoA_hydra/iso"/>
</dbReference>
<dbReference type="Proteomes" id="UP000334019">
    <property type="component" value="Chromosome"/>
</dbReference>
<dbReference type="RefSeq" id="WP_153758140.1">
    <property type="nucleotide sequence ID" value="NZ_CP045851.1"/>
</dbReference>
<evidence type="ECO:0000256" key="3">
    <source>
        <dbReference type="ARBA" id="ARBA00023239"/>
    </source>
</evidence>
<evidence type="ECO:0000256" key="4">
    <source>
        <dbReference type="RuleBase" id="RU003707"/>
    </source>
</evidence>
<gene>
    <name evidence="5" type="ORF">GH723_02330</name>
</gene>
<dbReference type="FunFam" id="1.10.12.10:FF:000001">
    <property type="entry name" value="Probable enoyl-CoA hydratase, mitochondrial"/>
    <property type="match status" value="1"/>
</dbReference>
<dbReference type="PROSITE" id="PS00166">
    <property type="entry name" value="ENOYL_COA_HYDRATASE"/>
    <property type="match status" value="1"/>
</dbReference>
<dbReference type="InterPro" id="IPR018376">
    <property type="entry name" value="Enoyl-CoA_hyd/isom_CS"/>
</dbReference>
<keyword evidence="2" id="KW-0443">Lipid metabolism</keyword>
<organism evidence="5 6">
    <name type="scientific">Actinomarinicola tropica</name>
    <dbReference type="NCBI Taxonomy" id="2789776"/>
    <lineage>
        <taxon>Bacteria</taxon>
        <taxon>Bacillati</taxon>
        <taxon>Actinomycetota</taxon>
        <taxon>Acidimicrobiia</taxon>
        <taxon>Acidimicrobiales</taxon>
        <taxon>Iamiaceae</taxon>
        <taxon>Actinomarinicola</taxon>
    </lineage>
</organism>
<dbReference type="GO" id="GO:0006635">
    <property type="term" value="P:fatty acid beta-oxidation"/>
    <property type="evidence" value="ECO:0007669"/>
    <property type="project" value="TreeGrafter"/>
</dbReference>
<dbReference type="GO" id="GO:0004300">
    <property type="term" value="F:enoyl-CoA hydratase activity"/>
    <property type="evidence" value="ECO:0007669"/>
    <property type="project" value="UniProtKB-EC"/>
</dbReference>
<sequence length="270" mass="29185">MTDPHLLLDVRDGMAVLTMNRPEKRNALSPEMLVRMAQAWRQVRDDDSIRVAVLTGAGEKAFCAGADLGRLITLMTRQRGPEDEWDEALLSDKEAFADGLLRGFVLDKPVISAIQGDALAGGTELVLATDLRVAAEDVTVGLTEVARGLIPGGGGVSRLPRQIPRAKAMEILLLGEPMPVAEAWRIGLVNEVLPREQVLDRALDLARRIAGNGPIAVRAVKEAVRRSEGTSLEEALRIESEVGGPVFRSKDAVEGPLAFMEKRPPQFTGT</sequence>
<dbReference type="InterPro" id="IPR014748">
    <property type="entry name" value="Enoyl-CoA_hydra_C"/>
</dbReference>
<dbReference type="CDD" id="cd06558">
    <property type="entry name" value="crotonase-like"/>
    <property type="match status" value="1"/>
</dbReference>
<dbReference type="InterPro" id="IPR029045">
    <property type="entry name" value="ClpP/crotonase-like_dom_sf"/>
</dbReference>
<keyword evidence="3 5" id="KW-0456">Lyase</keyword>
<dbReference type="PANTHER" id="PTHR11941:SF169">
    <property type="entry name" value="(7AS)-7A-METHYL-1,5-DIOXO-2,3,5,6,7,7A-HEXAHYDRO-1H-INDENE-CARBOXYL-COA HYDROLASE"/>
    <property type="match status" value="1"/>
</dbReference>
<evidence type="ECO:0000313" key="6">
    <source>
        <dbReference type="Proteomes" id="UP000334019"/>
    </source>
</evidence>
<evidence type="ECO:0000256" key="2">
    <source>
        <dbReference type="ARBA" id="ARBA00023098"/>
    </source>
</evidence>
<keyword evidence="6" id="KW-1185">Reference proteome</keyword>
<dbReference type="Pfam" id="PF00378">
    <property type="entry name" value="ECH_1"/>
    <property type="match status" value="1"/>
</dbReference>
<name>A0A5Q2REJ9_9ACTN</name>
<accession>A0A5Q2REJ9</accession>
<dbReference type="Gene3D" id="1.10.12.10">
    <property type="entry name" value="Lyase 2-enoyl-coa Hydratase, Chain A, domain 2"/>
    <property type="match status" value="1"/>
</dbReference>
<comment type="similarity">
    <text evidence="1 4">Belongs to the enoyl-CoA hydratase/isomerase family.</text>
</comment>
<proteinExistence type="inferred from homology"/>
<dbReference type="AlphaFoldDB" id="A0A5Q2REJ9"/>
<dbReference type="EC" id="4.2.1.17" evidence="5"/>
<dbReference type="Gene3D" id="3.90.226.10">
    <property type="entry name" value="2-enoyl-CoA Hydratase, Chain A, domain 1"/>
    <property type="match status" value="1"/>
</dbReference>
<dbReference type="PANTHER" id="PTHR11941">
    <property type="entry name" value="ENOYL-COA HYDRATASE-RELATED"/>
    <property type="match status" value="1"/>
</dbReference>
<protein>
    <submittedName>
        <fullName evidence="5">Crotonase/enoyl-CoA hydratase family protein</fullName>
        <ecNumber evidence="5">4.2.1.17</ecNumber>
    </submittedName>
</protein>
<evidence type="ECO:0000256" key="1">
    <source>
        <dbReference type="ARBA" id="ARBA00005254"/>
    </source>
</evidence>